<comment type="subcellular location">
    <subcellularLocation>
        <location evidence="1">Cell membrane</location>
        <topology evidence="1">Multi-pass membrane protein</topology>
    </subcellularLocation>
</comment>
<feature type="coiled-coil region" evidence="6">
    <location>
        <begin position="171"/>
        <end position="300"/>
    </location>
</feature>
<feature type="transmembrane region" description="Helical" evidence="7">
    <location>
        <begin position="419"/>
        <end position="442"/>
    </location>
</feature>
<evidence type="ECO:0000256" key="7">
    <source>
        <dbReference type="SAM" id="Phobius"/>
    </source>
</evidence>
<evidence type="ECO:0000259" key="9">
    <source>
        <dbReference type="Pfam" id="PF13807"/>
    </source>
</evidence>
<keyword evidence="5 7" id="KW-0472">Membrane</keyword>
<dbReference type="NCBIfam" id="TIGR03007">
    <property type="entry name" value="pepcterm_ChnLen"/>
    <property type="match status" value="1"/>
</dbReference>
<keyword evidence="4 7" id="KW-1133">Transmembrane helix</keyword>
<evidence type="ECO:0000256" key="5">
    <source>
        <dbReference type="ARBA" id="ARBA00023136"/>
    </source>
</evidence>
<reference evidence="11" key="1">
    <citation type="submission" date="2016-10" db="EMBL/GenBank/DDBJ databases">
        <authorList>
            <person name="Varghese N."/>
            <person name="Submissions S."/>
        </authorList>
    </citation>
    <scope>NUCLEOTIDE SEQUENCE [LARGE SCALE GENOMIC DNA]</scope>
    <source>
        <strain evidence="11">CGMCC 1.6775</strain>
    </source>
</reference>
<dbReference type="Proteomes" id="UP000199339">
    <property type="component" value="Unassembled WGS sequence"/>
</dbReference>
<keyword evidence="2" id="KW-1003">Cell membrane</keyword>
<evidence type="ECO:0000256" key="4">
    <source>
        <dbReference type="ARBA" id="ARBA00022989"/>
    </source>
</evidence>
<keyword evidence="6" id="KW-0175">Coiled coil</keyword>
<name>A0A1I4T0Z1_9GAMM</name>
<evidence type="ECO:0000259" key="8">
    <source>
        <dbReference type="Pfam" id="PF02706"/>
    </source>
</evidence>
<proteinExistence type="predicted"/>
<evidence type="ECO:0000256" key="3">
    <source>
        <dbReference type="ARBA" id="ARBA00022692"/>
    </source>
</evidence>
<feature type="domain" description="Tyrosine-protein kinase G-rich" evidence="9">
    <location>
        <begin position="365"/>
        <end position="437"/>
    </location>
</feature>
<evidence type="ECO:0000313" key="11">
    <source>
        <dbReference type="Proteomes" id="UP000199339"/>
    </source>
</evidence>
<evidence type="ECO:0000256" key="2">
    <source>
        <dbReference type="ARBA" id="ARBA00022475"/>
    </source>
</evidence>
<dbReference type="GO" id="GO:0004713">
    <property type="term" value="F:protein tyrosine kinase activity"/>
    <property type="evidence" value="ECO:0007669"/>
    <property type="project" value="TreeGrafter"/>
</dbReference>
<evidence type="ECO:0000256" key="6">
    <source>
        <dbReference type="SAM" id="Coils"/>
    </source>
</evidence>
<dbReference type="Pfam" id="PF02706">
    <property type="entry name" value="Wzz"/>
    <property type="match status" value="1"/>
</dbReference>
<dbReference type="RefSeq" id="WP_091999509.1">
    <property type="nucleotide sequence ID" value="NZ_FOUR01000002.1"/>
</dbReference>
<feature type="domain" description="Polysaccharide chain length determinant N-terminal" evidence="8">
    <location>
        <begin position="11"/>
        <end position="95"/>
    </location>
</feature>
<feature type="transmembrane region" description="Helical" evidence="7">
    <location>
        <begin position="481"/>
        <end position="505"/>
    </location>
</feature>
<dbReference type="AlphaFoldDB" id="A0A1I4T0Z1"/>
<keyword evidence="11" id="KW-1185">Reference proteome</keyword>
<sequence length="508" mass="57566">MALPFDKIPSEMFRELRSRKWLAFLLFVIVSFSVLGAGFIWPYKYQSQVVIFVDDQNIIRPLMEGSAVTTEISERTSAAREMLWSRDVMSRVADDTNIFSEGADQLSDEAREERIAMLRANMFVRPRGDRYFSIGYTSESPMQAYRIAQRLGQAFIAENSANKREESRNAYNFIDKQVKNYESILADVEQKLKNFLSENVDGTESEANSRMASLRRQLELAELERTELMARAQSLASDLQSVEPMFSQGRTVDAYTRRIREKEALLDEMRLQYHDTYPDIVILKEQIAELKNQRDSAAQSGELAQAPSGGEQLVNPLYQDISAEVAKTRASIRTQESRIESLKQLIAEQEKRMERIQENKAQYSELTRDMEVNEQIYNDLLKRREKARVSMHLDIEGQGLNFRIIETAQYPLAPSGPKFPMFASAGLILGALAPFGLAAGALQIDPRVRVRKQLEDGIGLPILEEIPKVRTPYEKRKDRRLTVLVGICIALVIAAYGGVAGAALMGVI</sequence>
<dbReference type="OrthoDB" id="9795292at2"/>
<dbReference type="InterPro" id="IPR003856">
    <property type="entry name" value="LPS_length_determ_N"/>
</dbReference>
<dbReference type="GO" id="GO:0005886">
    <property type="term" value="C:plasma membrane"/>
    <property type="evidence" value="ECO:0007669"/>
    <property type="project" value="UniProtKB-SubCell"/>
</dbReference>
<feature type="transmembrane region" description="Helical" evidence="7">
    <location>
        <begin position="21"/>
        <end position="43"/>
    </location>
</feature>
<dbReference type="InterPro" id="IPR014345">
    <property type="entry name" value="XrtA_polysacc_chain"/>
</dbReference>
<evidence type="ECO:0000256" key="1">
    <source>
        <dbReference type="ARBA" id="ARBA00004651"/>
    </source>
</evidence>
<organism evidence="10 11">
    <name type="scientific">Marinobacter pelagius</name>
    <dbReference type="NCBI Taxonomy" id="379482"/>
    <lineage>
        <taxon>Bacteria</taxon>
        <taxon>Pseudomonadati</taxon>
        <taxon>Pseudomonadota</taxon>
        <taxon>Gammaproteobacteria</taxon>
        <taxon>Pseudomonadales</taxon>
        <taxon>Marinobacteraceae</taxon>
        <taxon>Marinobacter</taxon>
    </lineage>
</organism>
<dbReference type="EMBL" id="FOUR01000002">
    <property type="protein sequence ID" value="SFM70305.1"/>
    <property type="molecule type" value="Genomic_DNA"/>
</dbReference>
<dbReference type="Pfam" id="PF13807">
    <property type="entry name" value="GNVR"/>
    <property type="match status" value="1"/>
</dbReference>
<protein>
    <submittedName>
        <fullName evidence="10">Polysaccharide chain length determinant protein, PEP-CTERM locus subfamily</fullName>
    </submittedName>
</protein>
<accession>A0A1I4T0Z1</accession>
<gene>
    <name evidence="10" type="ORF">SAMN04487961_0942</name>
</gene>
<dbReference type="InterPro" id="IPR032807">
    <property type="entry name" value="GNVR"/>
</dbReference>
<evidence type="ECO:0000313" key="10">
    <source>
        <dbReference type="EMBL" id="SFM70305.1"/>
    </source>
</evidence>
<dbReference type="PANTHER" id="PTHR32309">
    <property type="entry name" value="TYROSINE-PROTEIN KINASE"/>
    <property type="match status" value="1"/>
</dbReference>
<dbReference type="PANTHER" id="PTHR32309:SF13">
    <property type="entry name" value="FERRIC ENTEROBACTIN TRANSPORT PROTEIN FEPE"/>
    <property type="match status" value="1"/>
</dbReference>
<keyword evidence="3 7" id="KW-0812">Transmembrane</keyword>
<feature type="coiled-coil region" evidence="6">
    <location>
        <begin position="332"/>
        <end position="373"/>
    </location>
</feature>
<dbReference type="InterPro" id="IPR050445">
    <property type="entry name" value="Bact_polysacc_biosynth/exp"/>
</dbReference>